<dbReference type="InterPro" id="IPR058625">
    <property type="entry name" value="MdtA-like_BSH"/>
</dbReference>
<protein>
    <submittedName>
        <fullName evidence="7">Efflux RND transporter periplasmic adaptor subunit</fullName>
    </submittedName>
</protein>
<comment type="subcellular location">
    <subcellularLocation>
        <location evidence="1">Cell envelope</location>
    </subcellularLocation>
</comment>
<dbReference type="Pfam" id="PF25917">
    <property type="entry name" value="BSH_RND"/>
    <property type="match status" value="1"/>
</dbReference>
<dbReference type="PROSITE" id="PS51257">
    <property type="entry name" value="PROKAR_LIPOPROTEIN"/>
    <property type="match status" value="1"/>
</dbReference>
<dbReference type="Pfam" id="PF25944">
    <property type="entry name" value="Beta-barrel_RND"/>
    <property type="match status" value="1"/>
</dbReference>
<feature type="domain" description="Multidrug resistance protein MdtA-like barrel-sandwich hybrid" evidence="4">
    <location>
        <begin position="68"/>
        <end position="208"/>
    </location>
</feature>
<dbReference type="Pfam" id="PF25876">
    <property type="entry name" value="HH_MFP_RND"/>
    <property type="match status" value="1"/>
</dbReference>
<dbReference type="PANTHER" id="PTHR30158">
    <property type="entry name" value="ACRA/E-RELATED COMPONENT OF DRUG EFFLUX TRANSPORTER"/>
    <property type="match status" value="1"/>
</dbReference>
<dbReference type="RefSeq" id="WP_251968159.1">
    <property type="nucleotide sequence ID" value="NZ_CP146284.1"/>
</dbReference>
<evidence type="ECO:0000259" key="3">
    <source>
        <dbReference type="Pfam" id="PF25876"/>
    </source>
</evidence>
<feature type="domain" description="Multidrug resistance protein MdtA-like beta-barrel" evidence="5">
    <location>
        <begin position="214"/>
        <end position="296"/>
    </location>
</feature>
<organism evidence="7 8">
    <name type="scientific">Parabacteroides absconsus</name>
    <dbReference type="NCBI Taxonomy" id="2951805"/>
    <lineage>
        <taxon>Bacteria</taxon>
        <taxon>Pseudomonadati</taxon>
        <taxon>Bacteroidota</taxon>
        <taxon>Bacteroidia</taxon>
        <taxon>Bacteroidales</taxon>
        <taxon>Tannerellaceae</taxon>
        <taxon>Parabacteroides</taxon>
    </lineage>
</organism>
<name>A0ABZ2IUH9_9BACT</name>
<dbReference type="InterPro" id="IPR058626">
    <property type="entry name" value="MdtA-like_b-barrel"/>
</dbReference>
<evidence type="ECO:0000259" key="6">
    <source>
        <dbReference type="Pfam" id="PF25967"/>
    </source>
</evidence>
<feature type="domain" description="Multidrug resistance protein MdtA-like C-terminal permuted SH3" evidence="6">
    <location>
        <begin position="304"/>
        <end position="365"/>
    </location>
</feature>
<dbReference type="Gene3D" id="1.10.287.470">
    <property type="entry name" value="Helix hairpin bin"/>
    <property type="match status" value="1"/>
</dbReference>
<accession>A0ABZ2IUH9</accession>
<evidence type="ECO:0000259" key="4">
    <source>
        <dbReference type="Pfam" id="PF25917"/>
    </source>
</evidence>
<dbReference type="NCBIfam" id="TIGR01730">
    <property type="entry name" value="RND_mfp"/>
    <property type="match status" value="1"/>
</dbReference>
<reference evidence="7 8" key="1">
    <citation type="submission" date="2024-02" db="EMBL/GenBank/DDBJ databases">
        <title>Whole genome sequencing of Parabacteroides sp. AD58.</title>
        <authorList>
            <person name="Chaplin A.V."/>
            <person name="Pikina A.P."/>
            <person name="Sokolova S.R."/>
            <person name="Korostin D.O."/>
            <person name="Efimov B.A."/>
        </authorList>
    </citation>
    <scope>NUCLEOTIDE SEQUENCE [LARGE SCALE GENOMIC DNA]</scope>
    <source>
        <strain evidence="7 8">AD58</strain>
    </source>
</reference>
<dbReference type="Gene3D" id="2.40.420.20">
    <property type="match status" value="1"/>
</dbReference>
<evidence type="ECO:0000313" key="7">
    <source>
        <dbReference type="EMBL" id="WWV67796.1"/>
    </source>
</evidence>
<evidence type="ECO:0000313" key="8">
    <source>
        <dbReference type="Proteomes" id="UP001320603"/>
    </source>
</evidence>
<feature type="domain" description="Multidrug resistance protein MdtA-like alpha-helical hairpin" evidence="3">
    <location>
        <begin position="108"/>
        <end position="175"/>
    </location>
</feature>
<dbReference type="Gene3D" id="2.40.50.100">
    <property type="match status" value="1"/>
</dbReference>
<keyword evidence="8" id="KW-1185">Reference proteome</keyword>
<dbReference type="EMBL" id="CP146284">
    <property type="protein sequence ID" value="WWV67796.1"/>
    <property type="molecule type" value="Genomic_DNA"/>
</dbReference>
<dbReference type="Gene3D" id="2.40.30.170">
    <property type="match status" value="1"/>
</dbReference>
<sequence length="402" mass="44002">MKKHFLKFMVTQGKYMVICATGFILFSCGNSQSGMKMGDNEYAVATVTTTSSNQTKSYPATIKGTQDIEIRPQVSGFIVKLCVDEGATVRKGQALFQIDPTQYKAAFNQAKAAVETAKASLNTLTLTEKNKHMLFEKQIISSFEYETAVNNLLSAKAALAQAEASLVSAKQNLDFCTVTSPSDGVIGTFPYRIGSLVSPSIAEPLTTVSEIKDMYVYFSMTEKDLLQLTKTGTSLKEELEKMPAVKLQLADGSFYSEEGKIDAVSGVIDQTTGSVSMRAIFSNKNNILRSGGTGNVIFPYTMENIILIPQSSTVEIQDKKFVYVLQPDSTLKYTEVKISDLNDGQNYIVTSGLNSSEKIVVEGVQQLHNGQKITPITQAQQEAKYQQHLKDQHDGNLATAFN</sequence>
<evidence type="ECO:0000256" key="1">
    <source>
        <dbReference type="ARBA" id="ARBA00004196"/>
    </source>
</evidence>
<dbReference type="InterPro" id="IPR006143">
    <property type="entry name" value="RND_pump_MFP"/>
</dbReference>
<dbReference type="PANTHER" id="PTHR30158:SF23">
    <property type="entry name" value="MULTIDRUG RESISTANCE PROTEIN MEXA"/>
    <property type="match status" value="1"/>
</dbReference>
<dbReference type="Proteomes" id="UP001320603">
    <property type="component" value="Chromosome"/>
</dbReference>
<dbReference type="InterPro" id="IPR058624">
    <property type="entry name" value="MdtA-like_HH"/>
</dbReference>
<dbReference type="InterPro" id="IPR058627">
    <property type="entry name" value="MdtA-like_C"/>
</dbReference>
<evidence type="ECO:0000259" key="5">
    <source>
        <dbReference type="Pfam" id="PF25944"/>
    </source>
</evidence>
<gene>
    <name evidence="7" type="ORF">NEE14_007570</name>
</gene>
<dbReference type="Pfam" id="PF25967">
    <property type="entry name" value="RND-MFP_C"/>
    <property type="match status" value="1"/>
</dbReference>
<evidence type="ECO:0000256" key="2">
    <source>
        <dbReference type="ARBA" id="ARBA00009477"/>
    </source>
</evidence>
<proteinExistence type="inferred from homology"/>
<dbReference type="SUPFAM" id="SSF111369">
    <property type="entry name" value="HlyD-like secretion proteins"/>
    <property type="match status" value="1"/>
</dbReference>
<comment type="similarity">
    <text evidence="2">Belongs to the membrane fusion protein (MFP) (TC 8.A.1) family.</text>
</comment>